<gene>
    <name evidence="2" type="ORF">OCU04_001853</name>
</gene>
<dbReference type="EMBL" id="JAPEIS010000001">
    <property type="protein sequence ID" value="KAJ8071538.1"/>
    <property type="molecule type" value="Genomic_DNA"/>
</dbReference>
<feature type="region of interest" description="Disordered" evidence="1">
    <location>
        <begin position="36"/>
        <end position="64"/>
    </location>
</feature>
<evidence type="ECO:0000313" key="3">
    <source>
        <dbReference type="Proteomes" id="UP001152300"/>
    </source>
</evidence>
<reference evidence="2" key="1">
    <citation type="submission" date="2022-11" db="EMBL/GenBank/DDBJ databases">
        <title>Genome Resource of Sclerotinia nivalis Strain SnTB1, a Plant Pathogen Isolated from American Ginseng.</title>
        <authorList>
            <person name="Fan S."/>
        </authorList>
    </citation>
    <scope>NUCLEOTIDE SEQUENCE</scope>
    <source>
        <strain evidence="2">SnTB1</strain>
    </source>
</reference>
<keyword evidence="3" id="KW-1185">Reference proteome</keyword>
<sequence>MKEEWTTPSSIFKTKKIGKIRKLVLAKRKISEFVEPLDDDDEDIEPTNNGKPSTPKKSKKEKTKTSIVVNIPSSLSKSFDILSTIPEPSIILSAKHQEASVLLTKSSVPIINKKATEDKNLLNFSSPDIVTHRNPIVEEYIRYIFHQSAEPDTNENSDNIGEDDLLKIEVKKRRKREHYIAKEN</sequence>
<organism evidence="2 3">
    <name type="scientific">Sclerotinia nivalis</name>
    <dbReference type="NCBI Taxonomy" id="352851"/>
    <lineage>
        <taxon>Eukaryota</taxon>
        <taxon>Fungi</taxon>
        <taxon>Dikarya</taxon>
        <taxon>Ascomycota</taxon>
        <taxon>Pezizomycotina</taxon>
        <taxon>Leotiomycetes</taxon>
        <taxon>Helotiales</taxon>
        <taxon>Sclerotiniaceae</taxon>
        <taxon>Sclerotinia</taxon>
    </lineage>
</organism>
<proteinExistence type="predicted"/>
<evidence type="ECO:0000313" key="2">
    <source>
        <dbReference type="EMBL" id="KAJ8071538.1"/>
    </source>
</evidence>
<name>A0A9X0DS21_9HELO</name>
<dbReference type="AlphaFoldDB" id="A0A9X0DS21"/>
<dbReference type="Proteomes" id="UP001152300">
    <property type="component" value="Unassembled WGS sequence"/>
</dbReference>
<evidence type="ECO:0000256" key="1">
    <source>
        <dbReference type="SAM" id="MobiDB-lite"/>
    </source>
</evidence>
<protein>
    <submittedName>
        <fullName evidence="2">Uncharacterized protein</fullName>
    </submittedName>
</protein>
<feature type="compositionally biased region" description="Acidic residues" evidence="1">
    <location>
        <begin position="36"/>
        <end position="45"/>
    </location>
</feature>
<accession>A0A9X0DS21</accession>
<comment type="caution">
    <text evidence="2">The sequence shown here is derived from an EMBL/GenBank/DDBJ whole genome shotgun (WGS) entry which is preliminary data.</text>
</comment>